<accession>A0ABR5PKG5</accession>
<comment type="caution">
    <text evidence="1">The sequence shown here is derived from an EMBL/GenBank/DDBJ whole genome shotgun (WGS) entry which is preliminary data.</text>
</comment>
<dbReference type="EMBL" id="AZFI01000040">
    <property type="protein sequence ID" value="KRM28851.1"/>
    <property type="molecule type" value="Genomic_DNA"/>
</dbReference>
<evidence type="ECO:0000313" key="1">
    <source>
        <dbReference type="EMBL" id="KRM28851.1"/>
    </source>
</evidence>
<protein>
    <submittedName>
        <fullName evidence="1">Uncharacterized protein</fullName>
    </submittedName>
</protein>
<sequence length="78" mass="8848">MLVVQILAAFKITKIHIVRLLSESVDGGNFLFELLTKKPQGYNSFAKVVHLTKKLTDTTCFSTLYQSVLFKECDESSY</sequence>
<name>A0ABR5PKG5_9LACO</name>
<keyword evidence="2" id="KW-1185">Reference proteome</keyword>
<reference evidence="1 2" key="1">
    <citation type="journal article" date="2015" name="Genome Announc.">
        <title>Expanding the biotechnology potential of lactobacilli through comparative genomics of 213 strains and associated genera.</title>
        <authorList>
            <person name="Sun Z."/>
            <person name="Harris H.M."/>
            <person name="McCann A."/>
            <person name="Guo C."/>
            <person name="Argimon S."/>
            <person name="Zhang W."/>
            <person name="Yang X."/>
            <person name="Jeffery I.B."/>
            <person name="Cooney J.C."/>
            <person name="Kagawa T.F."/>
            <person name="Liu W."/>
            <person name="Song Y."/>
            <person name="Salvetti E."/>
            <person name="Wrobel A."/>
            <person name="Rasinkangas P."/>
            <person name="Parkhill J."/>
            <person name="Rea M.C."/>
            <person name="O'Sullivan O."/>
            <person name="Ritari J."/>
            <person name="Douillard F.P."/>
            <person name="Paul Ross R."/>
            <person name="Yang R."/>
            <person name="Briner A.E."/>
            <person name="Felis G.E."/>
            <person name="de Vos W.M."/>
            <person name="Barrangou R."/>
            <person name="Klaenhammer T.R."/>
            <person name="Caufield P.W."/>
            <person name="Cui Y."/>
            <person name="Zhang H."/>
            <person name="O'Toole P.W."/>
        </authorList>
    </citation>
    <scope>NUCLEOTIDE SEQUENCE [LARGE SCALE GENOMIC DNA]</scope>
    <source>
        <strain evidence="1 2">DSM 15836</strain>
    </source>
</reference>
<evidence type="ECO:0000313" key="2">
    <source>
        <dbReference type="Proteomes" id="UP000051217"/>
    </source>
</evidence>
<proteinExistence type="predicted"/>
<gene>
    <name evidence="1" type="ORF">FC65_GL001566</name>
</gene>
<dbReference type="Proteomes" id="UP000051217">
    <property type="component" value="Unassembled WGS sequence"/>
</dbReference>
<organism evidence="1 2">
    <name type="scientific">Ligilactobacillus acidipiscis DSM 15836</name>
    <dbReference type="NCBI Taxonomy" id="1423716"/>
    <lineage>
        <taxon>Bacteria</taxon>
        <taxon>Bacillati</taxon>
        <taxon>Bacillota</taxon>
        <taxon>Bacilli</taxon>
        <taxon>Lactobacillales</taxon>
        <taxon>Lactobacillaceae</taxon>
        <taxon>Ligilactobacillus</taxon>
    </lineage>
</organism>